<dbReference type="Proteomes" id="UP001595075">
    <property type="component" value="Unassembled WGS sequence"/>
</dbReference>
<dbReference type="Pfam" id="PF03070">
    <property type="entry name" value="TENA_THI-4"/>
    <property type="match status" value="1"/>
</dbReference>
<sequence length="246" mass="27545">MSPPRPTQLTSHLLALDPSSFKEATQTPFLRAAGAGTLSKDILQTWLSQDRLYAQAYVRFAAMLLANVKLNGTVDGSRFEERLLDLILSSINNVRRELKFFEDVASRYDLDISSTGANVSTGVNMYQELFSEVGEAVEKGNMGMLEGMVLLWGTEICYLTAWRYASSCSHDSLVEVERCADGGALRKEFIPNWTSDDFAAFVDEIAGFADALWGMEIEDYGEKLKIIESIWKRVLDVEKEFWPVVG</sequence>
<dbReference type="Gene3D" id="1.20.910.10">
    <property type="entry name" value="Heme oxygenase-like"/>
    <property type="match status" value="1"/>
</dbReference>
<dbReference type="SUPFAM" id="SSF48613">
    <property type="entry name" value="Heme oxygenase-like"/>
    <property type="match status" value="1"/>
</dbReference>
<dbReference type="PANTHER" id="PTHR41813:SF2">
    <property type="entry name" value="REGULATOR PAB1642, PUTATIVE (AFU_ORTHOLOGUE AFUA_3G11955)-RELATED"/>
    <property type="match status" value="1"/>
</dbReference>
<accession>A0ABR4CB85</accession>
<gene>
    <name evidence="2" type="ORF">VTL71DRAFT_1633</name>
</gene>
<feature type="domain" description="Thiaminase-2/PQQC" evidence="1">
    <location>
        <begin position="28"/>
        <end position="243"/>
    </location>
</feature>
<reference evidence="2 3" key="1">
    <citation type="journal article" date="2024" name="Commun. Biol.">
        <title>Comparative genomic analysis of thermophilic fungi reveals convergent evolutionary adaptations and gene losses.</title>
        <authorList>
            <person name="Steindorff A.S."/>
            <person name="Aguilar-Pontes M.V."/>
            <person name="Robinson A.J."/>
            <person name="Andreopoulos B."/>
            <person name="LaButti K."/>
            <person name="Kuo A."/>
            <person name="Mondo S."/>
            <person name="Riley R."/>
            <person name="Otillar R."/>
            <person name="Haridas S."/>
            <person name="Lipzen A."/>
            <person name="Grimwood J."/>
            <person name="Schmutz J."/>
            <person name="Clum A."/>
            <person name="Reid I.D."/>
            <person name="Moisan M.C."/>
            <person name="Butler G."/>
            <person name="Nguyen T.T.M."/>
            <person name="Dewar K."/>
            <person name="Conant G."/>
            <person name="Drula E."/>
            <person name="Henrissat B."/>
            <person name="Hansel C."/>
            <person name="Singer S."/>
            <person name="Hutchinson M.I."/>
            <person name="de Vries R.P."/>
            <person name="Natvig D.O."/>
            <person name="Powell A.J."/>
            <person name="Tsang A."/>
            <person name="Grigoriev I.V."/>
        </authorList>
    </citation>
    <scope>NUCLEOTIDE SEQUENCE [LARGE SCALE GENOMIC DNA]</scope>
    <source>
        <strain evidence="2 3">CBS 494.80</strain>
    </source>
</reference>
<dbReference type="InterPro" id="IPR016084">
    <property type="entry name" value="Haem_Oase-like_multi-hlx"/>
</dbReference>
<protein>
    <recommendedName>
        <fullName evidence="1">Thiaminase-2/PQQC domain-containing protein</fullName>
    </recommendedName>
</protein>
<organism evidence="2 3">
    <name type="scientific">Oculimacula yallundae</name>
    <dbReference type="NCBI Taxonomy" id="86028"/>
    <lineage>
        <taxon>Eukaryota</taxon>
        <taxon>Fungi</taxon>
        <taxon>Dikarya</taxon>
        <taxon>Ascomycota</taxon>
        <taxon>Pezizomycotina</taxon>
        <taxon>Leotiomycetes</taxon>
        <taxon>Helotiales</taxon>
        <taxon>Ploettnerulaceae</taxon>
        <taxon>Oculimacula</taxon>
    </lineage>
</organism>
<dbReference type="CDD" id="cd19357">
    <property type="entry name" value="TenA_E_At3g16990-like"/>
    <property type="match status" value="1"/>
</dbReference>
<keyword evidence="3" id="KW-1185">Reference proteome</keyword>
<evidence type="ECO:0000259" key="1">
    <source>
        <dbReference type="Pfam" id="PF03070"/>
    </source>
</evidence>
<dbReference type="EMBL" id="JAZHXI010000010">
    <property type="protein sequence ID" value="KAL2067209.1"/>
    <property type="molecule type" value="Genomic_DNA"/>
</dbReference>
<dbReference type="InterPro" id="IPR004305">
    <property type="entry name" value="Thiaminase-2/PQQC"/>
</dbReference>
<evidence type="ECO:0000313" key="2">
    <source>
        <dbReference type="EMBL" id="KAL2067209.1"/>
    </source>
</evidence>
<dbReference type="InterPro" id="IPR053261">
    <property type="entry name" value="Polyketide-peptide_reg"/>
</dbReference>
<comment type="caution">
    <text evidence="2">The sequence shown here is derived from an EMBL/GenBank/DDBJ whole genome shotgun (WGS) entry which is preliminary data.</text>
</comment>
<proteinExistence type="predicted"/>
<evidence type="ECO:0000313" key="3">
    <source>
        <dbReference type="Proteomes" id="UP001595075"/>
    </source>
</evidence>
<dbReference type="PANTHER" id="PTHR41813">
    <property type="entry name" value="REGULATOR PAB1642, PUTATIVE (AFU_ORTHOLOGUE AFUA_3G11955)-RELATED"/>
    <property type="match status" value="1"/>
</dbReference>
<name>A0ABR4CB85_9HELO</name>